<dbReference type="EMBL" id="LR796233">
    <property type="protein sequence ID" value="CAB4128954.1"/>
    <property type="molecule type" value="Genomic_DNA"/>
</dbReference>
<evidence type="ECO:0000313" key="1">
    <source>
        <dbReference type="EMBL" id="CAB4128954.1"/>
    </source>
</evidence>
<proteinExistence type="predicted"/>
<sequence length="272" mass="32004">MNLNDSAKSRGIVVFAFNTNVDYVTIADRTSQLTSHALGLPITLITDLESKPNFDYDTIIRIDNTSNNFRTDLNDTTVNWRNFGRYLAYDLSPYNETILMDTDYLVLDDNLLKLFETEFDYKLMHHNRNLENYSYELMGETSLPYIWATVVLFRKTERSRLFFNLIGRIQRNYRYYRALYNIREGNYRNDYAFAIANNIINGYSLNEDQGIPWRMLTVDQKIDKIMLTDTQVQIYHGTTATVVPHQCLHIMDKEYLLSRDFEQVVEAIVEPT</sequence>
<name>A0A6J5L339_9CAUD</name>
<reference evidence="1" key="1">
    <citation type="submission" date="2020-04" db="EMBL/GenBank/DDBJ databases">
        <authorList>
            <person name="Chiriac C."/>
            <person name="Salcher M."/>
            <person name="Ghai R."/>
            <person name="Kavagutti S V."/>
        </authorList>
    </citation>
    <scope>NUCLEOTIDE SEQUENCE</scope>
</reference>
<accession>A0A6J5L339</accession>
<dbReference type="SUPFAM" id="SSF53448">
    <property type="entry name" value="Nucleotide-diphospho-sugar transferases"/>
    <property type="match status" value="1"/>
</dbReference>
<dbReference type="InterPro" id="IPR029044">
    <property type="entry name" value="Nucleotide-diphossugar_trans"/>
</dbReference>
<organism evidence="1">
    <name type="scientific">uncultured Caudovirales phage</name>
    <dbReference type="NCBI Taxonomy" id="2100421"/>
    <lineage>
        <taxon>Viruses</taxon>
        <taxon>Duplodnaviria</taxon>
        <taxon>Heunggongvirae</taxon>
        <taxon>Uroviricota</taxon>
        <taxon>Caudoviricetes</taxon>
        <taxon>Peduoviridae</taxon>
        <taxon>Maltschvirus</taxon>
        <taxon>Maltschvirus maltsch</taxon>
    </lineage>
</organism>
<gene>
    <name evidence="1" type="ORF">UFOVP112_111</name>
</gene>
<protein>
    <submittedName>
        <fullName evidence="1">Uncharacterized protein</fullName>
    </submittedName>
</protein>